<comment type="caution">
    <text evidence="7">The sequence shown here is derived from an EMBL/GenBank/DDBJ whole genome shotgun (WGS) entry which is preliminary data.</text>
</comment>
<proteinExistence type="predicted"/>
<evidence type="ECO:0000259" key="6">
    <source>
        <dbReference type="PROSITE" id="PS51007"/>
    </source>
</evidence>
<protein>
    <submittedName>
        <fullName evidence="7">Cytochrome c</fullName>
    </submittedName>
</protein>
<dbReference type="PROSITE" id="PS51007">
    <property type="entry name" value="CYTC"/>
    <property type="match status" value="1"/>
</dbReference>
<evidence type="ECO:0000256" key="3">
    <source>
        <dbReference type="ARBA" id="ARBA00023004"/>
    </source>
</evidence>
<dbReference type="AlphaFoldDB" id="A0A2T0RY79"/>
<organism evidence="7 8">
    <name type="scientific">Aliiruegeria haliotis</name>
    <dbReference type="NCBI Taxonomy" id="1280846"/>
    <lineage>
        <taxon>Bacteria</taxon>
        <taxon>Pseudomonadati</taxon>
        <taxon>Pseudomonadota</taxon>
        <taxon>Alphaproteobacteria</taxon>
        <taxon>Rhodobacterales</taxon>
        <taxon>Roseobacteraceae</taxon>
        <taxon>Aliiruegeria</taxon>
    </lineage>
</organism>
<name>A0A2T0RY79_9RHOB</name>
<dbReference type="GO" id="GO:0009055">
    <property type="term" value="F:electron transfer activity"/>
    <property type="evidence" value="ECO:0007669"/>
    <property type="project" value="InterPro"/>
</dbReference>
<evidence type="ECO:0000256" key="2">
    <source>
        <dbReference type="ARBA" id="ARBA00022723"/>
    </source>
</evidence>
<evidence type="ECO:0000256" key="5">
    <source>
        <dbReference type="SAM" id="SignalP"/>
    </source>
</evidence>
<gene>
    <name evidence="7" type="ORF">CLV78_101233</name>
</gene>
<sequence length="130" mass="13320">MKPLALAVLTLVPSLALADVELGRETFLDACADCHGVDAKGGGPKAALLSVKVPDLTTYAARNGGDFDAVRMIHLVDGRAGLSAHGGPMPMFGGLLAGPSAVIDGPDGTPVSTTEPIMSITEWLKTVQVR</sequence>
<accession>A0A2T0RY79</accession>
<dbReference type="InterPro" id="IPR009056">
    <property type="entry name" value="Cyt_c-like_dom"/>
</dbReference>
<keyword evidence="3 4" id="KW-0408">Iron</keyword>
<dbReference type="Pfam" id="PF00034">
    <property type="entry name" value="Cytochrom_C"/>
    <property type="match status" value="1"/>
</dbReference>
<feature type="chain" id="PRO_5015592259" evidence="5">
    <location>
        <begin position="19"/>
        <end position="130"/>
    </location>
</feature>
<dbReference type="GO" id="GO:0046872">
    <property type="term" value="F:metal ion binding"/>
    <property type="evidence" value="ECO:0007669"/>
    <property type="project" value="UniProtKB-KW"/>
</dbReference>
<evidence type="ECO:0000256" key="1">
    <source>
        <dbReference type="ARBA" id="ARBA00022617"/>
    </source>
</evidence>
<feature type="signal peptide" evidence="5">
    <location>
        <begin position="1"/>
        <end position="18"/>
    </location>
</feature>
<dbReference type="Proteomes" id="UP000239480">
    <property type="component" value="Unassembled WGS sequence"/>
</dbReference>
<keyword evidence="8" id="KW-1185">Reference proteome</keyword>
<keyword evidence="2 4" id="KW-0479">Metal-binding</keyword>
<dbReference type="SUPFAM" id="SSF46626">
    <property type="entry name" value="Cytochrome c"/>
    <property type="match status" value="1"/>
</dbReference>
<keyword evidence="5" id="KW-0732">Signal</keyword>
<dbReference type="InterPro" id="IPR036909">
    <property type="entry name" value="Cyt_c-like_dom_sf"/>
</dbReference>
<evidence type="ECO:0000256" key="4">
    <source>
        <dbReference type="PROSITE-ProRule" id="PRU00433"/>
    </source>
</evidence>
<dbReference type="EMBL" id="PVTD01000001">
    <property type="protein sequence ID" value="PRY26139.1"/>
    <property type="molecule type" value="Genomic_DNA"/>
</dbReference>
<dbReference type="GO" id="GO:0020037">
    <property type="term" value="F:heme binding"/>
    <property type="evidence" value="ECO:0007669"/>
    <property type="project" value="InterPro"/>
</dbReference>
<reference evidence="7 8" key="1">
    <citation type="submission" date="2018-03" db="EMBL/GenBank/DDBJ databases">
        <title>Genomic Encyclopedia of Archaeal and Bacterial Type Strains, Phase II (KMG-II): from individual species to whole genera.</title>
        <authorList>
            <person name="Goeker M."/>
        </authorList>
    </citation>
    <scope>NUCLEOTIDE SEQUENCE [LARGE SCALE GENOMIC DNA]</scope>
    <source>
        <strain evidence="7 8">DSM 29328</strain>
    </source>
</reference>
<evidence type="ECO:0000313" key="7">
    <source>
        <dbReference type="EMBL" id="PRY26139.1"/>
    </source>
</evidence>
<evidence type="ECO:0000313" key="8">
    <source>
        <dbReference type="Proteomes" id="UP000239480"/>
    </source>
</evidence>
<dbReference type="Gene3D" id="1.10.760.10">
    <property type="entry name" value="Cytochrome c-like domain"/>
    <property type="match status" value="1"/>
</dbReference>
<feature type="domain" description="Cytochrome c" evidence="6">
    <location>
        <begin position="18"/>
        <end position="128"/>
    </location>
</feature>
<dbReference type="OrthoDB" id="335174at2"/>
<dbReference type="RefSeq" id="WP_106202945.1">
    <property type="nucleotide sequence ID" value="NZ_PVTD01000001.1"/>
</dbReference>
<keyword evidence="1 4" id="KW-0349">Heme</keyword>